<evidence type="ECO:0000256" key="1">
    <source>
        <dbReference type="SAM" id="MobiDB-lite"/>
    </source>
</evidence>
<evidence type="ECO:0000256" key="2">
    <source>
        <dbReference type="SAM" id="SignalP"/>
    </source>
</evidence>
<organism evidence="3 4">
    <name type="scientific">Tilletia indica</name>
    <dbReference type="NCBI Taxonomy" id="43049"/>
    <lineage>
        <taxon>Eukaryota</taxon>
        <taxon>Fungi</taxon>
        <taxon>Dikarya</taxon>
        <taxon>Basidiomycota</taxon>
        <taxon>Ustilaginomycotina</taxon>
        <taxon>Exobasidiomycetes</taxon>
        <taxon>Tilletiales</taxon>
        <taxon>Tilletiaceae</taxon>
        <taxon>Tilletia</taxon>
    </lineage>
</organism>
<dbReference type="EMBL" id="LWDF02000321">
    <property type="protein sequence ID" value="KAE8250483.1"/>
    <property type="molecule type" value="Genomic_DNA"/>
</dbReference>
<evidence type="ECO:0000313" key="3">
    <source>
        <dbReference type="EMBL" id="KAE8250483.1"/>
    </source>
</evidence>
<dbReference type="AlphaFoldDB" id="A0A8T8SWD4"/>
<dbReference type="Proteomes" id="UP000077521">
    <property type="component" value="Unassembled WGS sequence"/>
</dbReference>
<name>A0A8T8SWD4_9BASI</name>
<comment type="caution">
    <text evidence="3">The sequence shown here is derived from an EMBL/GenBank/DDBJ whole genome shotgun (WGS) entry which is preliminary data.</text>
</comment>
<reference evidence="3" key="1">
    <citation type="submission" date="2016-04" db="EMBL/GenBank/DDBJ databases">
        <authorList>
            <person name="Nguyen H.D."/>
            <person name="Samba Siva P."/>
            <person name="Cullis J."/>
            <person name="Levesque C.A."/>
            <person name="Hambleton S."/>
        </authorList>
    </citation>
    <scope>NUCLEOTIDE SEQUENCE</scope>
    <source>
        <strain evidence="3">DAOMC 236416</strain>
    </source>
</reference>
<keyword evidence="4" id="KW-1185">Reference proteome</keyword>
<evidence type="ECO:0008006" key="5">
    <source>
        <dbReference type="Google" id="ProtNLM"/>
    </source>
</evidence>
<evidence type="ECO:0000313" key="4">
    <source>
        <dbReference type="Proteomes" id="UP000077521"/>
    </source>
</evidence>
<keyword evidence="2" id="KW-0732">Signal</keyword>
<accession>A0A8T8SWD4</accession>
<feature type="signal peptide" evidence="2">
    <location>
        <begin position="1"/>
        <end position="22"/>
    </location>
</feature>
<feature type="region of interest" description="Disordered" evidence="1">
    <location>
        <begin position="419"/>
        <end position="439"/>
    </location>
</feature>
<protein>
    <recommendedName>
        <fullName evidence="5">F-box domain-containing protein</fullName>
    </recommendedName>
</protein>
<proteinExistence type="predicted"/>
<sequence>MGFKELPTEILVIILADVVAEAASPTAHGPDVPPLIDVLHSFAAISRKARLAVGHYLAFRFRIFRVPEQHIHHTSQTAWLPFLPSRWGQEFHPYFLSHLGAEWDQLPSIQLQTLWFDRVRSLPTREIQVDVRVKDFAGPGSARVWNRQHAPQWIRSSALLTRISICTTTLERIHVRMGCQTEQFRIVEHILSANPSLKDVIIEADCALSPTSFPRAVFNLDNITRTAAGSYQDLDRFVIRAPGIELVMSNSAALFQRLGTCAEFRIAVFKLRSPLPAWQLVHSLMLAAPGLTGLEVAYPFEQGSNGPDASNLGTARVVQLVDLTLDLPEVDSRLLNLLDAPKLRFLRVRTMAPFNGHGSCPPSHFPGLEFVNVWCSCPVGVRFRTLGIPREHYASNLTRSANHRDHFPHPFPAVMHRSDVDTSETGLGPPHVSQATTETTNTSLRVMPIFMTELASFSQIAELFSDDTPSCNGGIGTGLSKFVRSGKRSR</sequence>
<gene>
    <name evidence="3" type="ORF">A4X13_0g4693</name>
</gene>
<feature type="chain" id="PRO_5035770023" description="F-box domain-containing protein" evidence="2">
    <location>
        <begin position="23"/>
        <end position="490"/>
    </location>
</feature>
<reference evidence="3" key="2">
    <citation type="journal article" date="2019" name="IMA Fungus">
        <title>Genome sequencing and comparison of five Tilletia species to identify candidate genes for the detection of regulated species infecting wheat.</title>
        <authorList>
            <person name="Nguyen H.D.T."/>
            <person name="Sultana T."/>
            <person name="Kesanakurti P."/>
            <person name="Hambleton S."/>
        </authorList>
    </citation>
    <scope>NUCLEOTIDE SEQUENCE</scope>
    <source>
        <strain evidence="3">DAOMC 236416</strain>
    </source>
</reference>